<dbReference type="InterPro" id="IPR006748">
    <property type="entry name" value="NH2Glyco/OHUrea_AB-resist_kin"/>
</dbReference>
<sequence>MTAFEALPFGPWLSLWGLVPDGAAFSTHHARLLPVTRAGQPAMLKLTRQPDEIRGGAVMAWWAGDGAAPVLARQDGALLLARASGTRNLADMARNGEDDRASRIICDVAARLHVGRPNPPDLMPLPEWFRALEPAARTQGGVMAQAWATAQALLAEPQQQVVLHGDLHHDNILDFADSGWLAIDPHGLWGERAFDFANIFTNPDLSDPTRPVATRPGTFQRRLDCVVKAAGLDRARLLRWILAWTGLSAAWFMEDGDPKAGIDLQIAELALAELS</sequence>
<evidence type="ECO:0000313" key="1">
    <source>
        <dbReference type="EMBL" id="TKW68587.1"/>
    </source>
</evidence>
<dbReference type="Gene3D" id="3.90.1200.10">
    <property type="match status" value="1"/>
</dbReference>
<gene>
    <name evidence="1" type="ORF">DI616_00905</name>
</gene>
<dbReference type="GO" id="GO:0016773">
    <property type="term" value="F:phosphotransferase activity, alcohol group as acceptor"/>
    <property type="evidence" value="ECO:0007669"/>
    <property type="project" value="InterPro"/>
</dbReference>
<proteinExistence type="predicted"/>
<reference evidence="1 2" key="1">
    <citation type="journal article" date="2017" name="Nat. Commun.">
        <title>In situ click chemistry generation of cyclooxygenase-2 inhibitors.</title>
        <authorList>
            <person name="Bhardwaj A."/>
            <person name="Kaur J."/>
            <person name="Wuest M."/>
            <person name="Wuest F."/>
        </authorList>
    </citation>
    <scope>NUCLEOTIDE SEQUENCE [LARGE SCALE GENOMIC DNA]</scope>
    <source>
        <strain evidence="1">S2_012_000_R3_94</strain>
    </source>
</reference>
<dbReference type="Pfam" id="PF04655">
    <property type="entry name" value="APH_6_hur"/>
    <property type="match status" value="1"/>
</dbReference>
<keyword evidence="1" id="KW-0808">Transferase</keyword>
<comment type="caution">
    <text evidence="1">The sequence shown here is derived from an EMBL/GenBank/DDBJ whole genome shotgun (WGS) entry which is preliminary data.</text>
</comment>
<protein>
    <submittedName>
        <fullName evidence="1">APH(6) family putative aminoglycoside O-phosphotransferase</fullName>
    </submittedName>
</protein>
<dbReference type="InterPro" id="IPR011009">
    <property type="entry name" value="Kinase-like_dom_sf"/>
</dbReference>
<dbReference type="AlphaFoldDB" id="A0A533IDM8"/>
<evidence type="ECO:0000313" key="2">
    <source>
        <dbReference type="Proteomes" id="UP000315344"/>
    </source>
</evidence>
<dbReference type="EMBL" id="VAFL01000001">
    <property type="protein sequence ID" value="TKW68587.1"/>
    <property type="molecule type" value="Genomic_DNA"/>
</dbReference>
<organism evidence="1 2">
    <name type="scientific">Paracoccus denitrificans</name>
    <dbReference type="NCBI Taxonomy" id="266"/>
    <lineage>
        <taxon>Bacteria</taxon>
        <taxon>Pseudomonadati</taxon>
        <taxon>Pseudomonadota</taxon>
        <taxon>Alphaproteobacteria</taxon>
        <taxon>Rhodobacterales</taxon>
        <taxon>Paracoccaceae</taxon>
        <taxon>Paracoccus</taxon>
    </lineage>
</organism>
<name>A0A533IDM8_PARDE</name>
<dbReference type="SUPFAM" id="SSF56112">
    <property type="entry name" value="Protein kinase-like (PK-like)"/>
    <property type="match status" value="1"/>
</dbReference>
<dbReference type="Proteomes" id="UP000315344">
    <property type="component" value="Unassembled WGS sequence"/>
</dbReference>
<dbReference type="GO" id="GO:0019748">
    <property type="term" value="P:secondary metabolic process"/>
    <property type="evidence" value="ECO:0007669"/>
    <property type="project" value="InterPro"/>
</dbReference>
<accession>A0A533IDM8</accession>